<organism evidence="2 3">
    <name type="scientific">Pseudomonas lundensis</name>
    <dbReference type="NCBI Taxonomy" id="86185"/>
    <lineage>
        <taxon>Bacteria</taxon>
        <taxon>Pseudomonadati</taxon>
        <taxon>Pseudomonadota</taxon>
        <taxon>Gammaproteobacteria</taxon>
        <taxon>Pseudomonadales</taxon>
        <taxon>Pseudomonadaceae</taxon>
        <taxon>Pseudomonas</taxon>
    </lineage>
</organism>
<feature type="region of interest" description="Disordered" evidence="1">
    <location>
        <begin position="230"/>
        <end position="283"/>
    </location>
</feature>
<reference evidence="2 3" key="1">
    <citation type="submission" date="2017-08" db="EMBL/GenBank/DDBJ databases">
        <authorList>
            <person name="Chaillou S."/>
        </authorList>
    </citation>
    <scope>NUCLEOTIDE SEQUENCE [LARGE SCALE GENOMIC DNA]</scope>
    <source>
        <strain evidence="2 3">MFPA15A1205</strain>
    </source>
</reference>
<accession>A0AAX2H5R0</accession>
<gene>
    <name evidence="2" type="ORF">PLUA15_190097</name>
</gene>
<comment type="caution">
    <text evidence="2">The sequence shown here is derived from an EMBL/GenBank/DDBJ whole genome shotgun (WGS) entry which is preliminary data.</text>
</comment>
<evidence type="ECO:0000256" key="1">
    <source>
        <dbReference type="SAM" id="MobiDB-lite"/>
    </source>
</evidence>
<dbReference type="RefSeq" id="WP_097191567.1">
    <property type="nucleotide sequence ID" value="NZ_OBKZ01000011.1"/>
</dbReference>
<sequence>MKYTKEEERQSLVKRNKASAIDEAQQTKDIDEMLAKKGFAKKLPEPDPAPNIELQGVISGGVNVKRALPLTKLSNEEEEEQLPIDEFISALLKIGKNYDRKVMQKKDDIHDGVDLFFIKVGQERAIDVSVKHGGDIRFNEGELNCQMNQDIVRAVAPFKFHQPDTVLEVWVDDSKKTPEAIAAQEEFIKNTIGTLVDSGVSLDRIILKNEQFNVILEKYKKDAKAAKAANPEEPAVAGVNVVSQNKPNDKPSEPTTAVAEHSPKEVQTKDEIPAKQNVTDTPSDEVKTRIEEIFIGEGLFRRGDTILDMFNRRAELERTEGLKIQLSSDGSTWNVTKIGDGQRIPDRKFQFDTSKMPEKDEFKRVFNSLEGKGQLAIIRSGMSLENFDKQKTNLLKSGINLSFSDDYQDVVVSRKIGNTTERETFPLSSIVVGNSKLGAGLFNALKNISSADNQYKEIRLSNAAKAANADALFEPKPLDVEERQTNRRNKPSM</sequence>
<evidence type="ECO:0000313" key="3">
    <source>
        <dbReference type="Proteomes" id="UP000219564"/>
    </source>
</evidence>
<protein>
    <recommendedName>
        <fullName evidence="4">Large polyvalent protein-associated domain-containing protein</fullName>
    </recommendedName>
</protein>
<name>A0AAX2H5R0_9PSED</name>
<proteinExistence type="predicted"/>
<feature type="compositionally biased region" description="Basic and acidic residues" evidence="1">
    <location>
        <begin position="261"/>
        <end position="273"/>
    </location>
</feature>
<feature type="region of interest" description="Disordered" evidence="1">
    <location>
        <begin position="1"/>
        <end position="25"/>
    </location>
</feature>
<feature type="compositionally biased region" description="Basic and acidic residues" evidence="1">
    <location>
        <begin position="1"/>
        <end position="11"/>
    </location>
</feature>
<dbReference type="EMBL" id="OBKZ01000011">
    <property type="protein sequence ID" value="SOB51070.1"/>
    <property type="molecule type" value="Genomic_DNA"/>
</dbReference>
<dbReference type="Proteomes" id="UP000219564">
    <property type="component" value="Unassembled WGS sequence"/>
</dbReference>
<dbReference type="AlphaFoldDB" id="A0AAX2H5R0"/>
<evidence type="ECO:0008006" key="4">
    <source>
        <dbReference type="Google" id="ProtNLM"/>
    </source>
</evidence>
<evidence type="ECO:0000313" key="2">
    <source>
        <dbReference type="EMBL" id="SOB51070.1"/>
    </source>
</evidence>